<dbReference type="GO" id="GO:0019154">
    <property type="term" value="F:glycolate dehydrogenase activity"/>
    <property type="evidence" value="ECO:0007669"/>
    <property type="project" value="UniProtKB-EC"/>
</dbReference>
<evidence type="ECO:0000256" key="6">
    <source>
        <dbReference type="PIRNR" id="PIRNR000139"/>
    </source>
</evidence>
<organism evidence="8 9">
    <name type="scientific">Thermogutta terrifontis</name>
    <dbReference type="NCBI Taxonomy" id="1331910"/>
    <lineage>
        <taxon>Bacteria</taxon>
        <taxon>Pseudomonadati</taxon>
        <taxon>Planctomycetota</taxon>
        <taxon>Planctomycetia</taxon>
        <taxon>Pirellulales</taxon>
        <taxon>Thermoguttaceae</taxon>
        <taxon>Thermogutta</taxon>
    </lineage>
</organism>
<dbReference type="PANTHER" id="PTHR32479">
    <property type="entry name" value="GLYCOLATE OXIDASE IRON-SULFUR SUBUNIT"/>
    <property type="match status" value="1"/>
</dbReference>
<evidence type="ECO:0000256" key="5">
    <source>
        <dbReference type="ARBA" id="ARBA00023014"/>
    </source>
</evidence>
<keyword evidence="2 6" id="KW-0479">Metal-binding</keyword>
<dbReference type="InterPro" id="IPR004017">
    <property type="entry name" value="Cys_rich_dom"/>
</dbReference>
<dbReference type="PIRSF" id="PIRSF000139">
    <property type="entry name" value="Glc_ox_4Fe-4S"/>
    <property type="match status" value="1"/>
</dbReference>
<dbReference type="GO" id="GO:0046872">
    <property type="term" value="F:metal ion binding"/>
    <property type="evidence" value="ECO:0007669"/>
    <property type="project" value="UniProtKB-UniRule"/>
</dbReference>
<keyword evidence="9" id="KW-1185">Reference proteome</keyword>
<evidence type="ECO:0000313" key="8">
    <source>
        <dbReference type="EMBL" id="ASV74789.1"/>
    </source>
</evidence>
<evidence type="ECO:0000313" key="9">
    <source>
        <dbReference type="Proteomes" id="UP000215086"/>
    </source>
</evidence>
<dbReference type="PROSITE" id="PS00198">
    <property type="entry name" value="4FE4S_FER_1"/>
    <property type="match status" value="1"/>
</dbReference>
<keyword evidence="1 6" id="KW-0004">4Fe-4S</keyword>
<evidence type="ECO:0000259" key="7">
    <source>
        <dbReference type="PROSITE" id="PS51379"/>
    </source>
</evidence>
<sequence length="432" mass="48851">MQVHEHSMEEIHRCVHCGLCTSACPTFVELRQEADSPRGRIYLMHAILEKQLSIDRKTVQHIELCLDCRACETACPSGVRYSRILEPVRLSLINKRAVSLTWGERFFLFHVFPYSRRVRAALWPVRLLQRLGAYHGLERMGLFRVLPGILGKMASLVNPHVPGQKRLPDFLPGKGRRRARVALFVGCVGDAMFRHIHWATLRVLQENGCDVLVPRGQGCCGAIHYHAGDDRGAKKLAEQNVRSFPVRDLDAVIVNHAGCGAMLKEYPQYWADGDRERYAEFSGKVRDICEFLDDLGIKAPENPLPLRVTYHDACHLAHAQQIRRQPRALLSKIPGLELVPLYESELCCGSAGSYNLLQDAMAMRLVKRKVDRILETGAQGVAAANAGCLLHIGREVRRRRLRLLLAHPVELLDWSYRGVTPPQPGFDVEYRL</sequence>
<feature type="domain" description="4Fe-4S ferredoxin-type" evidence="7">
    <location>
        <begin position="55"/>
        <end position="86"/>
    </location>
</feature>
<evidence type="ECO:0000256" key="2">
    <source>
        <dbReference type="ARBA" id="ARBA00022723"/>
    </source>
</evidence>
<dbReference type="Pfam" id="PF13183">
    <property type="entry name" value="Fer4_8"/>
    <property type="match status" value="1"/>
</dbReference>
<dbReference type="GO" id="GO:0051539">
    <property type="term" value="F:4 iron, 4 sulfur cluster binding"/>
    <property type="evidence" value="ECO:0007669"/>
    <property type="project" value="UniProtKB-UniRule"/>
</dbReference>
<comment type="catalytic activity">
    <reaction evidence="6">
        <text>(R)-lactate + A = pyruvate + AH2</text>
        <dbReference type="Rhea" id="RHEA:15089"/>
        <dbReference type="ChEBI" id="CHEBI:13193"/>
        <dbReference type="ChEBI" id="CHEBI:15361"/>
        <dbReference type="ChEBI" id="CHEBI:16004"/>
        <dbReference type="ChEBI" id="CHEBI:17499"/>
    </reaction>
</comment>
<dbReference type="InterPro" id="IPR017896">
    <property type="entry name" value="4Fe4S_Fe-S-bd"/>
</dbReference>
<protein>
    <recommendedName>
        <fullName evidence="6">Glycolate oxidase iron-sulfur subunit</fullName>
        <ecNumber evidence="6">1.1.99.14</ecNumber>
    </recommendedName>
</protein>
<proteinExistence type="predicted"/>
<dbReference type="AlphaFoldDB" id="A0A286RFQ0"/>
<dbReference type="PROSITE" id="PS51379">
    <property type="entry name" value="4FE4S_FER_2"/>
    <property type="match status" value="2"/>
</dbReference>
<reference evidence="8 9" key="1">
    <citation type="journal article" name="Front. Microbiol.">
        <title>Sugar Metabolism of the First Thermophilic Planctomycete Thermogutta terrifontis: Comparative Genomic and Transcriptomic Approaches.</title>
        <authorList>
            <person name="Elcheninov A.G."/>
            <person name="Menzel P."/>
            <person name="Gudbergsdottir S.R."/>
            <person name="Slesarev A.I."/>
            <person name="Kadnikov V.V."/>
            <person name="Krogh A."/>
            <person name="Bonch-Osmolovskaya E.A."/>
            <person name="Peng X."/>
            <person name="Kublanov I.V."/>
        </authorList>
    </citation>
    <scope>NUCLEOTIDE SEQUENCE [LARGE SCALE GENOMIC DNA]</scope>
    <source>
        <strain evidence="8 9">R1</strain>
    </source>
</reference>
<accession>A0A286RFQ0</accession>
<dbReference type="Gene3D" id="1.10.1060.10">
    <property type="entry name" value="Alpha-helical ferredoxin"/>
    <property type="match status" value="1"/>
</dbReference>
<gene>
    <name evidence="8" type="ORF">THTE_2187</name>
</gene>
<dbReference type="EC" id="1.1.99.14" evidence="6"/>
<dbReference type="GO" id="GO:0047809">
    <property type="term" value="F:D-lactate dehydrogenase activity"/>
    <property type="evidence" value="ECO:0007669"/>
    <property type="project" value="RHEA"/>
</dbReference>
<keyword evidence="3" id="KW-0677">Repeat</keyword>
<dbReference type="Pfam" id="PF02754">
    <property type="entry name" value="CCG"/>
    <property type="match status" value="2"/>
</dbReference>
<comment type="cofactor">
    <cofactor evidence="6">
        <name>[4Fe-4S] cluster</name>
        <dbReference type="ChEBI" id="CHEBI:49883"/>
    </cofactor>
    <text evidence="6">Binds 2 [4Fe-4S] clusters.</text>
</comment>
<dbReference type="SUPFAM" id="SSF54862">
    <property type="entry name" value="4Fe-4S ferredoxins"/>
    <property type="match status" value="1"/>
</dbReference>
<evidence type="ECO:0000256" key="4">
    <source>
        <dbReference type="ARBA" id="ARBA00023004"/>
    </source>
</evidence>
<keyword evidence="8" id="KW-0560">Oxidoreductase</keyword>
<dbReference type="EMBL" id="CP018477">
    <property type="protein sequence ID" value="ASV74789.1"/>
    <property type="molecule type" value="Genomic_DNA"/>
</dbReference>
<keyword evidence="6" id="KW-0249">Electron transport</keyword>
<comment type="catalytic activity">
    <reaction evidence="6">
        <text>glycolate + A = glyoxylate + AH2</text>
        <dbReference type="Rhea" id="RHEA:21264"/>
        <dbReference type="ChEBI" id="CHEBI:13193"/>
        <dbReference type="ChEBI" id="CHEBI:17499"/>
        <dbReference type="ChEBI" id="CHEBI:29805"/>
        <dbReference type="ChEBI" id="CHEBI:36655"/>
        <dbReference type="EC" id="1.1.99.14"/>
    </reaction>
</comment>
<comment type="function">
    <text evidence="6">Component of a complex that catalyzes the oxidation of glycolate to glyoxylate.</text>
</comment>
<feature type="domain" description="4Fe-4S ferredoxin-type" evidence="7">
    <location>
        <begin position="4"/>
        <end position="33"/>
    </location>
</feature>
<dbReference type="InterPro" id="IPR009051">
    <property type="entry name" value="Helical_ferredxn"/>
</dbReference>
<dbReference type="PANTHER" id="PTHR32479:SF17">
    <property type="entry name" value="GLYCOLATE OXIDASE IRON-SULFUR SUBUNIT"/>
    <property type="match status" value="1"/>
</dbReference>
<dbReference type="Proteomes" id="UP000215086">
    <property type="component" value="Chromosome"/>
</dbReference>
<keyword evidence="6" id="KW-0813">Transport</keyword>
<dbReference type="InterPro" id="IPR012257">
    <property type="entry name" value="Glc_ox_4Fe-4S"/>
</dbReference>
<keyword evidence="4 6" id="KW-0408">Iron</keyword>
<evidence type="ECO:0000256" key="3">
    <source>
        <dbReference type="ARBA" id="ARBA00022737"/>
    </source>
</evidence>
<dbReference type="KEGG" id="ttf:THTE_2187"/>
<name>A0A286RFQ0_9BACT</name>
<keyword evidence="5 6" id="KW-0411">Iron-sulfur</keyword>
<evidence type="ECO:0000256" key="1">
    <source>
        <dbReference type="ARBA" id="ARBA00022485"/>
    </source>
</evidence>
<dbReference type="InterPro" id="IPR017900">
    <property type="entry name" value="4Fe4S_Fe_S_CS"/>
</dbReference>